<evidence type="ECO:0000256" key="1">
    <source>
        <dbReference type="ARBA" id="ARBA00023054"/>
    </source>
</evidence>
<comment type="caution">
    <text evidence="5">The sequence shown here is derived from an EMBL/GenBank/DDBJ whole genome shotgun (WGS) entry which is preliminary data.</text>
</comment>
<keyword evidence="1 2" id="KW-0175">Coiled coil</keyword>
<protein>
    <recommendedName>
        <fullName evidence="4">Translin-associated factor X-interacting protein 1 N-terminal domain-containing protein</fullName>
    </recommendedName>
</protein>
<feature type="region of interest" description="Disordered" evidence="3">
    <location>
        <begin position="292"/>
        <end position="348"/>
    </location>
</feature>
<dbReference type="InterPro" id="IPR032755">
    <property type="entry name" value="TSNAXIP1_N"/>
</dbReference>
<dbReference type="Proteomes" id="UP001044222">
    <property type="component" value="Chromosome 18"/>
</dbReference>
<name>A0A9D3LIK9_ANGAN</name>
<feature type="domain" description="Translin-associated factor X-interacting protein 1 N-terminal" evidence="4">
    <location>
        <begin position="38"/>
        <end position="150"/>
    </location>
</feature>
<accession>A0A9D3LIK9</accession>
<sequence length="348" mass="40076">MAGFQTRKATSSKSPFIGTRALPPINSTSDRKFFDSLQKYIQDQKKCLNRPSEGPDQQRYNVYSSAFDKVIERTTACKMVLSAIKKEYDDAISAVKRSEYEDRRTQRRLRGKAGEPTAVMYYKMRAAQLQERIAIIEENTAQLHAELRRLQERRRERRPSQRNASDSKDLPPTAAIPGLTLQESVNLETLQTYLEKLERKLADLQRKKQSQYVSNEVMADLESKMRCALDHRDELAAENLTLELRHRKMVFLYEAFSSWEKSERAVPLSEFLRQSSKKFHISKYVTLTTMMSSPELQRRTTPPKTRNPNFCQTTWKGSRSCSKAGSTRPPPSTPRAPSRNPPEHGDHG</sequence>
<evidence type="ECO:0000256" key="2">
    <source>
        <dbReference type="SAM" id="Coils"/>
    </source>
</evidence>
<dbReference type="Pfam" id="PF15739">
    <property type="entry name" value="TSNAXIP1_N"/>
    <property type="match status" value="1"/>
</dbReference>
<feature type="compositionally biased region" description="Polar residues" evidence="3">
    <location>
        <begin position="292"/>
        <end position="325"/>
    </location>
</feature>
<feature type="coiled-coil region" evidence="2">
    <location>
        <begin position="187"/>
        <end position="238"/>
    </location>
</feature>
<feature type="region of interest" description="Disordered" evidence="3">
    <location>
        <begin position="1"/>
        <end position="25"/>
    </location>
</feature>
<dbReference type="EMBL" id="JAFIRN010000018">
    <property type="protein sequence ID" value="KAG5831500.1"/>
    <property type="molecule type" value="Genomic_DNA"/>
</dbReference>
<feature type="region of interest" description="Disordered" evidence="3">
    <location>
        <begin position="151"/>
        <end position="176"/>
    </location>
</feature>
<organism evidence="5 6">
    <name type="scientific">Anguilla anguilla</name>
    <name type="common">European freshwater eel</name>
    <name type="synonym">Muraena anguilla</name>
    <dbReference type="NCBI Taxonomy" id="7936"/>
    <lineage>
        <taxon>Eukaryota</taxon>
        <taxon>Metazoa</taxon>
        <taxon>Chordata</taxon>
        <taxon>Craniata</taxon>
        <taxon>Vertebrata</taxon>
        <taxon>Euteleostomi</taxon>
        <taxon>Actinopterygii</taxon>
        <taxon>Neopterygii</taxon>
        <taxon>Teleostei</taxon>
        <taxon>Anguilliformes</taxon>
        <taxon>Anguillidae</taxon>
        <taxon>Anguilla</taxon>
    </lineage>
</organism>
<dbReference type="AlphaFoldDB" id="A0A9D3LIK9"/>
<evidence type="ECO:0000313" key="5">
    <source>
        <dbReference type="EMBL" id="KAG5831500.1"/>
    </source>
</evidence>
<evidence type="ECO:0000259" key="4">
    <source>
        <dbReference type="Pfam" id="PF15739"/>
    </source>
</evidence>
<evidence type="ECO:0000256" key="3">
    <source>
        <dbReference type="SAM" id="MobiDB-lite"/>
    </source>
</evidence>
<proteinExistence type="predicted"/>
<keyword evidence="6" id="KW-1185">Reference proteome</keyword>
<evidence type="ECO:0000313" key="6">
    <source>
        <dbReference type="Proteomes" id="UP001044222"/>
    </source>
</evidence>
<reference evidence="5" key="1">
    <citation type="submission" date="2021-01" db="EMBL/GenBank/DDBJ databases">
        <title>A chromosome-scale assembly of European eel, Anguilla anguilla.</title>
        <authorList>
            <person name="Henkel C."/>
            <person name="Jong-Raadsen S.A."/>
            <person name="Dufour S."/>
            <person name="Weltzien F.-A."/>
            <person name="Palstra A.P."/>
            <person name="Pelster B."/>
            <person name="Spaink H.P."/>
            <person name="Van Den Thillart G.E."/>
            <person name="Jansen H."/>
            <person name="Zahm M."/>
            <person name="Klopp C."/>
            <person name="Cedric C."/>
            <person name="Louis A."/>
            <person name="Berthelot C."/>
            <person name="Parey E."/>
            <person name="Roest Crollius H."/>
            <person name="Montfort J."/>
            <person name="Robinson-Rechavi M."/>
            <person name="Bucao C."/>
            <person name="Bouchez O."/>
            <person name="Gislard M."/>
            <person name="Lluch J."/>
            <person name="Milhes M."/>
            <person name="Lampietro C."/>
            <person name="Lopez Roques C."/>
            <person name="Donnadieu C."/>
            <person name="Braasch I."/>
            <person name="Desvignes T."/>
            <person name="Postlethwait J."/>
            <person name="Bobe J."/>
            <person name="Guiguen Y."/>
            <person name="Dirks R."/>
        </authorList>
    </citation>
    <scope>NUCLEOTIDE SEQUENCE</scope>
    <source>
        <strain evidence="5">Tag_6206</strain>
        <tissue evidence="5">Liver</tissue>
    </source>
</reference>
<gene>
    <name evidence="5" type="ORF">ANANG_G00304360</name>
</gene>